<comment type="caution">
    <text evidence="2">The sequence shown here is derived from an EMBL/GenBank/DDBJ whole genome shotgun (WGS) entry which is preliminary data.</text>
</comment>
<feature type="region of interest" description="Disordered" evidence="1">
    <location>
        <begin position="61"/>
        <end position="86"/>
    </location>
</feature>
<sequence length="486" mass="54195">MNSEPRTKDWDFEPVIGLLHSLSSGTTSAPKQYVPPVVLAEQAGDSSPRLGNFDRLWEFLGRPKDIPPPEASSHVGSEDPLHPADISSTVKEVRWQDDVYGTGLEDNARGGSAPDLPSTRPKRKKSSRAARVKAEPKVKLQGNSISLVRSITAGYVESCPEFHVLRENAPVKLAPLESHRALHGGFDEAAVFNLYDSSKMHPPTALASFSHLQISTSRISFPQVIQAFELSPAEKKARLISKLFQKFKAEQGFLIPLAAPRIDISSSGVHVFVDFSNILIGLCDCVKKSRGLNVSSYIRRPPFSFHSLSLILERGRPTAKKVLVGSKPLLPEIREAEKCGYETSILDKVLKVPTPRKTRQRKNGYGTSGQSSGSESNARLPERKVEQAVDEVLHLKIMESLLDWKEPATIVLATGDAAEAEYSGGFMKMVERALERDWQIELVSFRDSISNAYRNKTFRDRWKERFRIIELDDFHEELLISSELIE</sequence>
<dbReference type="PANTHER" id="PTHR15837:SF5">
    <property type="entry name" value="NYN DOMAIN-CONTAINING PROTEIN"/>
    <property type="match status" value="1"/>
</dbReference>
<dbReference type="GO" id="GO:0005085">
    <property type="term" value="F:guanyl-nucleotide exchange factor activity"/>
    <property type="evidence" value="ECO:0007669"/>
    <property type="project" value="TreeGrafter"/>
</dbReference>
<accession>A0A9P8RQ78</accession>
<feature type="compositionally biased region" description="Basic residues" evidence="1">
    <location>
        <begin position="120"/>
        <end position="131"/>
    </location>
</feature>
<evidence type="ECO:0000313" key="3">
    <source>
        <dbReference type="Proteomes" id="UP000750711"/>
    </source>
</evidence>
<evidence type="ECO:0008006" key="4">
    <source>
        <dbReference type="Google" id="ProtNLM"/>
    </source>
</evidence>
<dbReference type="InterPro" id="IPR007681">
    <property type="entry name" value="Mog1"/>
</dbReference>
<reference evidence="2" key="1">
    <citation type="submission" date="2021-03" db="EMBL/GenBank/DDBJ databases">
        <title>Comparative genomics and phylogenomic investigation of the class Geoglossomycetes provide insights into ecological specialization and systematics.</title>
        <authorList>
            <person name="Melie T."/>
            <person name="Pirro S."/>
            <person name="Miller A.N."/>
            <person name="Quandt A."/>
        </authorList>
    </citation>
    <scope>NUCLEOTIDE SEQUENCE</scope>
    <source>
        <strain evidence="2">CAQ_001_2017</strain>
    </source>
</reference>
<dbReference type="AlphaFoldDB" id="A0A9P8RQ78"/>
<dbReference type="CDD" id="cd18724">
    <property type="entry name" value="PIN_LabA-like"/>
    <property type="match status" value="1"/>
</dbReference>
<dbReference type="Proteomes" id="UP000750711">
    <property type="component" value="Unassembled WGS sequence"/>
</dbReference>
<name>A0A9P8RQ78_9PEZI</name>
<feature type="region of interest" description="Disordered" evidence="1">
    <location>
        <begin position="101"/>
        <end position="135"/>
    </location>
</feature>
<proteinExistence type="predicted"/>
<dbReference type="GO" id="GO:0006606">
    <property type="term" value="P:protein import into nucleus"/>
    <property type="evidence" value="ECO:0007669"/>
    <property type="project" value="TreeGrafter"/>
</dbReference>
<gene>
    <name evidence="2" type="ORF">GP486_003759</name>
</gene>
<dbReference type="EMBL" id="JAGHQM010000535">
    <property type="protein sequence ID" value="KAH0559723.1"/>
    <property type="molecule type" value="Genomic_DNA"/>
</dbReference>
<protein>
    <recommendedName>
        <fullName evidence="4">NYN domain-containing protein</fullName>
    </recommendedName>
</protein>
<organism evidence="2 3">
    <name type="scientific">Trichoglossum hirsutum</name>
    <dbReference type="NCBI Taxonomy" id="265104"/>
    <lineage>
        <taxon>Eukaryota</taxon>
        <taxon>Fungi</taxon>
        <taxon>Dikarya</taxon>
        <taxon>Ascomycota</taxon>
        <taxon>Pezizomycotina</taxon>
        <taxon>Geoglossomycetes</taxon>
        <taxon>Geoglossales</taxon>
        <taxon>Geoglossaceae</taxon>
        <taxon>Trichoglossum</taxon>
    </lineage>
</organism>
<keyword evidence="3" id="KW-1185">Reference proteome</keyword>
<evidence type="ECO:0000256" key="1">
    <source>
        <dbReference type="SAM" id="MobiDB-lite"/>
    </source>
</evidence>
<evidence type="ECO:0000313" key="2">
    <source>
        <dbReference type="EMBL" id="KAH0559723.1"/>
    </source>
</evidence>
<dbReference type="GO" id="GO:0031267">
    <property type="term" value="F:small GTPase binding"/>
    <property type="evidence" value="ECO:0007669"/>
    <property type="project" value="TreeGrafter"/>
</dbReference>
<dbReference type="Gene3D" id="3.40.50.1010">
    <property type="entry name" value="5'-nuclease"/>
    <property type="match status" value="1"/>
</dbReference>
<feature type="region of interest" description="Disordered" evidence="1">
    <location>
        <begin position="356"/>
        <end position="382"/>
    </location>
</feature>
<feature type="compositionally biased region" description="Polar residues" evidence="1">
    <location>
        <begin position="368"/>
        <end position="377"/>
    </location>
</feature>
<dbReference type="PANTHER" id="PTHR15837">
    <property type="entry name" value="RAN GUANINE NUCLEOTIDE RELEASE FACTOR"/>
    <property type="match status" value="1"/>
</dbReference>
<dbReference type="GO" id="GO:0005634">
    <property type="term" value="C:nucleus"/>
    <property type="evidence" value="ECO:0007669"/>
    <property type="project" value="TreeGrafter"/>
</dbReference>